<dbReference type="Pfam" id="PF13718">
    <property type="entry name" value="GNAT_acetyltr_2"/>
    <property type="match status" value="1"/>
</dbReference>
<dbReference type="SUPFAM" id="SSF55729">
    <property type="entry name" value="Acyl-CoA N-acyltransferases (Nat)"/>
    <property type="match status" value="1"/>
</dbReference>
<feature type="region of interest" description="Disordered" evidence="8">
    <location>
        <begin position="561"/>
        <end position="603"/>
    </location>
</feature>
<dbReference type="Proteomes" id="UP000887567">
    <property type="component" value="Unplaced"/>
</dbReference>
<evidence type="ECO:0000256" key="6">
    <source>
        <dbReference type="ARBA" id="ARBA00022840"/>
    </source>
</evidence>
<keyword evidence="2" id="KW-0698">rRNA processing</keyword>
<dbReference type="Pfam" id="PF13725">
    <property type="entry name" value="tRNA_bind_2"/>
    <property type="match status" value="1"/>
</dbReference>
<evidence type="ECO:0000256" key="1">
    <source>
        <dbReference type="ARBA" id="ARBA00004604"/>
    </source>
</evidence>
<dbReference type="Gene3D" id="3.40.50.300">
    <property type="entry name" value="P-loop containing nucleotide triphosphate hydrolases"/>
    <property type="match status" value="1"/>
</dbReference>
<dbReference type="GO" id="GO:0030686">
    <property type="term" value="C:90S preribosome"/>
    <property type="evidence" value="ECO:0007669"/>
    <property type="project" value="TreeGrafter"/>
</dbReference>
<feature type="compositionally biased region" description="Basic residues" evidence="8">
    <location>
        <begin position="591"/>
        <end position="603"/>
    </location>
</feature>
<feature type="domain" description="Possible tRNA binding" evidence="11">
    <location>
        <begin position="352"/>
        <end position="562"/>
    </location>
</feature>
<dbReference type="InterPro" id="IPR027992">
    <property type="entry name" value="tRNA_bind_dom"/>
</dbReference>
<feature type="domain" description="N-acetyltransferase" evidence="10">
    <location>
        <begin position="116"/>
        <end position="341"/>
    </location>
</feature>
<evidence type="ECO:0008006" key="14">
    <source>
        <dbReference type="Google" id="ProtNLM"/>
    </source>
</evidence>
<dbReference type="GO" id="GO:1990883">
    <property type="term" value="F:18S rRNA cytidine N-acetyltransferase activity"/>
    <property type="evidence" value="ECO:0007669"/>
    <property type="project" value="TreeGrafter"/>
</dbReference>
<feature type="domain" description="TcmA/NAT10 helicase" evidence="9">
    <location>
        <begin position="1"/>
        <end position="76"/>
    </location>
</feature>
<accession>A0A913WSL4</accession>
<evidence type="ECO:0000256" key="8">
    <source>
        <dbReference type="SAM" id="MobiDB-lite"/>
    </source>
</evidence>
<keyword evidence="13" id="KW-1185">Reference proteome</keyword>
<dbReference type="OrthoDB" id="6017932at2759"/>
<dbReference type="Gene3D" id="3.40.630.30">
    <property type="match status" value="1"/>
</dbReference>
<dbReference type="OMA" id="CEVVAMS"/>
<organism evidence="12 13">
    <name type="scientific">Exaiptasia diaphana</name>
    <name type="common">Tropical sea anemone</name>
    <name type="synonym">Aiptasia pulchella</name>
    <dbReference type="NCBI Taxonomy" id="2652724"/>
    <lineage>
        <taxon>Eukaryota</taxon>
        <taxon>Metazoa</taxon>
        <taxon>Cnidaria</taxon>
        <taxon>Anthozoa</taxon>
        <taxon>Hexacorallia</taxon>
        <taxon>Actiniaria</taxon>
        <taxon>Aiptasiidae</taxon>
        <taxon>Exaiptasia</taxon>
    </lineage>
</organism>
<keyword evidence="5" id="KW-0547">Nucleotide-binding</keyword>
<sequence>MSSTINGYEGTGRSLSLKLINQLRQQSVKQGAMATKSDSSTTPMGRILHEVALNESIRYAPNDDVEKWLNGLLCLDATVAANIAGGCPVPDKCDLYYVNRDTLFSYHKASEVFLQRLMALYVASHYKNTPNDLQLLSDAPAHHIFCLLGPVDPAMKTLPEVYCVLQVALEGEISKATIMNSLSSGKRAAGDLIPWTVSQQFNDHEFGSLSGGRVVRIATHPDYQRMGYGRRAMQQLIQYYEGKIPSLFENGREKNDEISALNDDEDVGLLEEAISPRANLPPLLLKLSERQAERLDYIGVSYGLTTNLLKFWKKSGFAPVYLRQTPNELTGEHSCIMLRMLNEAEVSTNEDWLQAYWQDFRRRFLYLLSYQFSSFHPTLSLSILQQKSMKLKKEAITKSELEYSVTKYDIKRLDLYSRNMVDHHLITDLLPEVARLFFMDKLDFSLSAIQSAILLGVGLQHKTFDDLGKDLELPVSQLLGLFNRIIRKVVQCFNTVLEAAIEDEIVKHKKVTMEPLAKTLTQDLDEAADEMEAKQKKELEQLKALDLGKYAISGKEDEWSQALGGKGKHQSIVSIASSKRKSQATEEGTKSSKKSKKSKKHKK</sequence>
<evidence type="ECO:0000259" key="10">
    <source>
        <dbReference type="Pfam" id="PF13718"/>
    </source>
</evidence>
<dbReference type="InterPro" id="IPR016181">
    <property type="entry name" value="Acyl_CoA_acyltransferase"/>
</dbReference>
<proteinExistence type="predicted"/>
<evidence type="ECO:0000256" key="7">
    <source>
        <dbReference type="ARBA" id="ARBA00023315"/>
    </source>
</evidence>
<keyword evidence="4" id="KW-0819">tRNA processing</keyword>
<evidence type="ECO:0000259" key="11">
    <source>
        <dbReference type="Pfam" id="PF13725"/>
    </source>
</evidence>
<keyword evidence="7" id="KW-0012">Acyltransferase</keyword>
<evidence type="ECO:0000313" key="13">
    <source>
        <dbReference type="Proteomes" id="UP000887567"/>
    </source>
</evidence>
<reference evidence="12" key="1">
    <citation type="submission" date="2022-11" db="UniProtKB">
        <authorList>
            <consortium name="EnsemblMetazoa"/>
        </authorList>
    </citation>
    <scope>IDENTIFICATION</scope>
</reference>
<dbReference type="GO" id="GO:0005730">
    <property type="term" value="C:nucleolus"/>
    <property type="evidence" value="ECO:0007669"/>
    <property type="project" value="UniProtKB-SubCell"/>
</dbReference>
<dbReference type="InterPro" id="IPR007807">
    <property type="entry name" value="TcmA/NAT10_helicase"/>
</dbReference>
<keyword evidence="3" id="KW-0808">Transferase</keyword>
<protein>
    <recommendedName>
        <fullName evidence="14">N-acetyltransferase 10</fullName>
    </recommendedName>
</protein>
<evidence type="ECO:0000313" key="12">
    <source>
        <dbReference type="EnsemblMetazoa" id="XP_020893477.2"/>
    </source>
</evidence>
<evidence type="ECO:0000256" key="3">
    <source>
        <dbReference type="ARBA" id="ARBA00022679"/>
    </source>
</evidence>
<dbReference type="GO" id="GO:0005524">
    <property type="term" value="F:ATP binding"/>
    <property type="evidence" value="ECO:0007669"/>
    <property type="project" value="UniProtKB-KW"/>
</dbReference>
<dbReference type="GO" id="GO:0000049">
    <property type="term" value="F:tRNA binding"/>
    <property type="evidence" value="ECO:0007669"/>
    <property type="project" value="TreeGrafter"/>
</dbReference>
<evidence type="ECO:0000256" key="2">
    <source>
        <dbReference type="ARBA" id="ARBA00022552"/>
    </source>
</evidence>
<comment type="subcellular location">
    <subcellularLocation>
        <location evidence="1">Nucleus</location>
        <location evidence="1">Nucleolus</location>
    </subcellularLocation>
</comment>
<dbReference type="EnsemblMetazoa" id="XM_021037818.2">
    <property type="protein sequence ID" value="XP_020893477.2"/>
    <property type="gene ID" value="LOC110232598"/>
</dbReference>
<dbReference type="GO" id="GO:1904812">
    <property type="term" value="P:rRNA acetylation involved in maturation of SSU-rRNA"/>
    <property type="evidence" value="ECO:0007669"/>
    <property type="project" value="TreeGrafter"/>
</dbReference>
<dbReference type="KEGG" id="epa:110232598"/>
<evidence type="ECO:0000259" key="9">
    <source>
        <dbReference type="Pfam" id="PF05127"/>
    </source>
</evidence>
<keyword evidence="6" id="KW-0067">ATP-binding</keyword>
<dbReference type="CDD" id="cd04301">
    <property type="entry name" value="NAT_SF"/>
    <property type="match status" value="1"/>
</dbReference>
<evidence type="ECO:0000256" key="4">
    <source>
        <dbReference type="ARBA" id="ARBA00022694"/>
    </source>
</evidence>
<dbReference type="InterPro" id="IPR032672">
    <property type="entry name" value="TmcA/NAT10/Kre33"/>
</dbReference>
<dbReference type="AlphaFoldDB" id="A0A913WSL4"/>
<evidence type="ECO:0000256" key="5">
    <source>
        <dbReference type="ARBA" id="ARBA00022741"/>
    </source>
</evidence>
<dbReference type="PANTHER" id="PTHR10925">
    <property type="entry name" value="N-ACETYLTRANSFERASE 10"/>
    <property type="match status" value="1"/>
</dbReference>
<dbReference type="PANTHER" id="PTHR10925:SF5">
    <property type="entry name" value="RNA CYTIDINE ACETYLTRANSFERASE"/>
    <property type="match status" value="1"/>
</dbReference>
<dbReference type="RefSeq" id="XP_020893477.2">
    <property type="nucleotide sequence ID" value="XM_021037818.2"/>
</dbReference>
<dbReference type="InterPro" id="IPR000182">
    <property type="entry name" value="GNAT_dom"/>
</dbReference>
<dbReference type="GO" id="GO:0008033">
    <property type="term" value="P:tRNA processing"/>
    <property type="evidence" value="ECO:0007669"/>
    <property type="project" value="UniProtKB-KW"/>
</dbReference>
<dbReference type="GeneID" id="110232598"/>
<dbReference type="InterPro" id="IPR027417">
    <property type="entry name" value="P-loop_NTPase"/>
</dbReference>
<name>A0A913WSL4_EXADI</name>
<dbReference type="Pfam" id="PF05127">
    <property type="entry name" value="NAT10_TcmA_helicase"/>
    <property type="match status" value="1"/>
</dbReference>